<proteinExistence type="predicted"/>
<evidence type="ECO:0000313" key="2">
    <source>
        <dbReference type="EMBL" id="KAI1865584.1"/>
    </source>
</evidence>
<name>A0A9P9WIS9_9PEZI</name>
<sequence>MADADPYPLRWPYGLCAERKPFWYTFNSAGVGSLKYGGNSIVRMAADQLQEAYHNDFKDVPKIPRWFQGQLMLYGVKTTRGGNKKEALSRAIAAGLCDAPSPAMQRLETRLRDKARRQDEAYNKAVAEWETRKALRLEKAAKLQAANPDVGKACEAGARVNIKQENIKQENTVHQGIKQEVIEQEVIKQEVIKQEVIKQEHLDQDNLNHETTKQEDVDFKVLKQEDLKRERD</sequence>
<gene>
    <name evidence="2" type="ORF">JX265_007907</name>
</gene>
<keyword evidence="3" id="KW-1185">Reference proteome</keyword>
<comment type="caution">
    <text evidence="2">The sequence shown here is derived from an EMBL/GenBank/DDBJ whole genome shotgun (WGS) entry which is preliminary data.</text>
</comment>
<reference evidence="2" key="1">
    <citation type="submission" date="2021-03" db="EMBL/GenBank/DDBJ databases">
        <title>Revisited historic fungal species revealed as producer of novel bioactive compounds through whole genome sequencing and comparative genomics.</title>
        <authorList>
            <person name="Vignolle G.A."/>
            <person name="Hochenegger N."/>
            <person name="Mach R.L."/>
            <person name="Mach-Aigner A.R."/>
            <person name="Javad Rahimi M."/>
            <person name="Salim K.A."/>
            <person name="Chan C.M."/>
            <person name="Lim L.B.L."/>
            <person name="Cai F."/>
            <person name="Druzhinina I.S."/>
            <person name="U'Ren J.M."/>
            <person name="Derntl C."/>
        </authorList>
    </citation>
    <scope>NUCLEOTIDE SEQUENCE</scope>
    <source>
        <strain evidence="2">TUCIM 5799</strain>
    </source>
</reference>
<dbReference type="EMBL" id="JAFIMR010000021">
    <property type="protein sequence ID" value="KAI1865584.1"/>
    <property type="molecule type" value="Genomic_DNA"/>
</dbReference>
<protein>
    <submittedName>
        <fullName evidence="2">Uncharacterized protein</fullName>
    </submittedName>
</protein>
<feature type="region of interest" description="Disordered" evidence="1">
    <location>
        <begin position="203"/>
        <end position="232"/>
    </location>
</feature>
<dbReference type="Proteomes" id="UP000829685">
    <property type="component" value="Unassembled WGS sequence"/>
</dbReference>
<accession>A0A9P9WIS9</accession>
<dbReference type="AlphaFoldDB" id="A0A9P9WIS9"/>
<evidence type="ECO:0000256" key="1">
    <source>
        <dbReference type="SAM" id="MobiDB-lite"/>
    </source>
</evidence>
<evidence type="ECO:0000313" key="3">
    <source>
        <dbReference type="Proteomes" id="UP000829685"/>
    </source>
</evidence>
<organism evidence="2 3">
    <name type="scientific">Neoarthrinium moseri</name>
    <dbReference type="NCBI Taxonomy" id="1658444"/>
    <lineage>
        <taxon>Eukaryota</taxon>
        <taxon>Fungi</taxon>
        <taxon>Dikarya</taxon>
        <taxon>Ascomycota</taxon>
        <taxon>Pezizomycotina</taxon>
        <taxon>Sordariomycetes</taxon>
        <taxon>Xylariomycetidae</taxon>
        <taxon>Amphisphaeriales</taxon>
        <taxon>Apiosporaceae</taxon>
        <taxon>Neoarthrinium</taxon>
    </lineage>
</organism>